<dbReference type="GO" id="GO:0006281">
    <property type="term" value="P:DNA repair"/>
    <property type="evidence" value="ECO:0007669"/>
    <property type="project" value="InterPro"/>
</dbReference>
<name>A0A085LIC9_9BILA</name>
<dbReference type="InterPro" id="IPR012310">
    <property type="entry name" value="DNA_ligase_ATP-dep_cent"/>
</dbReference>
<gene>
    <name evidence="2" type="ORF">M513_14398</name>
</gene>
<dbReference type="GO" id="GO:0003910">
    <property type="term" value="F:DNA ligase (ATP) activity"/>
    <property type="evidence" value="ECO:0007669"/>
    <property type="project" value="InterPro"/>
</dbReference>
<dbReference type="Gene3D" id="3.30.470.30">
    <property type="entry name" value="DNA ligase/mRNA capping enzyme"/>
    <property type="match status" value="1"/>
</dbReference>
<evidence type="ECO:0000259" key="1">
    <source>
        <dbReference type="Pfam" id="PF01068"/>
    </source>
</evidence>
<dbReference type="EMBL" id="KL365168">
    <property type="protein sequence ID" value="KFD44725.1"/>
    <property type="molecule type" value="Genomic_DNA"/>
</dbReference>
<dbReference type="GO" id="GO:0005524">
    <property type="term" value="F:ATP binding"/>
    <property type="evidence" value="ECO:0007669"/>
    <property type="project" value="InterPro"/>
</dbReference>
<accession>A0A085LIC9</accession>
<feature type="non-terminal residue" evidence="2">
    <location>
        <position position="22"/>
    </location>
</feature>
<organism evidence="2 3">
    <name type="scientific">Trichuris suis</name>
    <name type="common">pig whipworm</name>
    <dbReference type="NCBI Taxonomy" id="68888"/>
    <lineage>
        <taxon>Eukaryota</taxon>
        <taxon>Metazoa</taxon>
        <taxon>Ecdysozoa</taxon>
        <taxon>Nematoda</taxon>
        <taxon>Enoplea</taxon>
        <taxon>Dorylaimia</taxon>
        <taxon>Trichinellida</taxon>
        <taxon>Trichuridae</taxon>
        <taxon>Trichuris</taxon>
    </lineage>
</organism>
<proteinExistence type="predicted"/>
<evidence type="ECO:0000313" key="2">
    <source>
        <dbReference type="EMBL" id="KFD44725.1"/>
    </source>
</evidence>
<dbReference type="Pfam" id="PF01068">
    <property type="entry name" value="DNA_ligase_A_M"/>
    <property type="match status" value="1"/>
</dbReference>
<dbReference type="AlphaFoldDB" id="A0A085LIC9"/>
<evidence type="ECO:0000313" key="3">
    <source>
        <dbReference type="Proteomes" id="UP000030764"/>
    </source>
</evidence>
<feature type="non-terminal residue" evidence="2">
    <location>
        <position position="1"/>
    </location>
</feature>
<keyword evidence="3" id="KW-1185">Reference proteome</keyword>
<dbReference type="Proteomes" id="UP000030764">
    <property type="component" value="Unassembled WGS sequence"/>
</dbReference>
<sequence>WKYDGERAQIHFFNGTVKVFSR</sequence>
<dbReference type="GO" id="GO:0006310">
    <property type="term" value="P:DNA recombination"/>
    <property type="evidence" value="ECO:0007669"/>
    <property type="project" value="InterPro"/>
</dbReference>
<protein>
    <recommendedName>
        <fullName evidence="1">ATP-dependent DNA ligase family profile domain-containing protein</fullName>
    </recommendedName>
</protein>
<feature type="domain" description="ATP-dependent DNA ligase family profile" evidence="1">
    <location>
        <begin position="1"/>
        <end position="22"/>
    </location>
</feature>
<dbReference type="SUPFAM" id="SSF56091">
    <property type="entry name" value="DNA ligase/mRNA capping enzyme, catalytic domain"/>
    <property type="match status" value="1"/>
</dbReference>
<reference evidence="2 3" key="1">
    <citation type="journal article" date="2014" name="Nat. Genet.">
        <title>Genome and transcriptome of the porcine whipworm Trichuris suis.</title>
        <authorList>
            <person name="Jex A.R."/>
            <person name="Nejsum P."/>
            <person name="Schwarz E.M."/>
            <person name="Hu L."/>
            <person name="Young N.D."/>
            <person name="Hall R.S."/>
            <person name="Korhonen P.K."/>
            <person name="Liao S."/>
            <person name="Thamsborg S."/>
            <person name="Xia J."/>
            <person name="Xu P."/>
            <person name="Wang S."/>
            <person name="Scheerlinck J.P."/>
            <person name="Hofmann A."/>
            <person name="Sternberg P.W."/>
            <person name="Wang J."/>
            <person name="Gasser R.B."/>
        </authorList>
    </citation>
    <scope>NUCLEOTIDE SEQUENCE [LARGE SCALE GENOMIC DNA]</scope>
    <source>
        <strain evidence="2">DCEP-RM93M</strain>
    </source>
</reference>